<dbReference type="PATRIC" id="fig|1122207.3.peg.2432"/>
<proteinExistence type="predicted"/>
<dbReference type="EMBL" id="JAMB01000010">
    <property type="protein sequence ID" value="ETX10239.1"/>
    <property type="molecule type" value="Genomic_DNA"/>
</dbReference>
<reference evidence="2 3" key="1">
    <citation type="submission" date="2014-01" db="EMBL/GenBank/DDBJ databases">
        <title>Marinomonas ushuaiensis DSM 15871 Genome Sequencing.</title>
        <authorList>
            <person name="Lai Q."/>
            <person name="Shao Z.S."/>
        </authorList>
    </citation>
    <scope>NUCLEOTIDE SEQUENCE [LARGE SCALE GENOMIC DNA]</scope>
    <source>
        <strain evidence="2 3">DSM 15871</strain>
    </source>
</reference>
<dbReference type="AlphaFoldDB" id="X7E2D9"/>
<gene>
    <name evidence="2" type="ORF">MUS1_04080</name>
</gene>
<feature type="chain" id="PRO_5004977471" evidence="1">
    <location>
        <begin position="20"/>
        <end position="219"/>
    </location>
</feature>
<evidence type="ECO:0000256" key="1">
    <source>
        <dbReference type="SAM" id="SignalP"/>
    </source>
</evidence>
<dbReference type="Proteomes" id="UP000054058">
    <property type="component" value="Unassembled WGS sequence"/>
</dbReference>
<evidence type="ECO:0000313" key="3">
    <source>
        <dbReference type="Proteomes" id="UP000054058"/>
    </source>
</evidence>
<protein>
    <submittedName>
        <fullName evidence="2">Uncharacterized protein</fullName>
    </submittedName>
</protein>
<feature type="signal peptide" evidence="1">
    <location>
        <begin position="1"/>
        <end position="19"/>
    </location>
</feature>
<dbReference type="OrthoDB" id="7433394at2"/>
<evidence type="ECO:0000313" key="2">
    <source>
        <dbReference type="EMBL" id="ETX10239.1"/>
    </source>
</evidence>
<name>X7E2D9_9GAMM</name>
<dbReference type="RefSeq" id="WP_036162827.1">
    <property type="nucleotide sequence ID" value="NZ_JAMB01000010.1"/>
</dbReference>
<keyword evidence="3" id="KW-1185">Reference proteome</keyword>
<organism evidence="2 3">
    <name type="scientific">Marinomonas ushuaiensis DSM 15871</name>
    <dbReference type="NCBI Taxonomy" id="1122207"/>
    <lineage>
        <taxon>Bacteria</taxon>
        <taxon>Pseudomonadati</taxon>
        <taxon>Pseudomonadota</taxon>
        <taxon>Gammaproteobacteria</taxon>
        <taxon>Oceanospirillales</taxon>
        <taxon>Oceanospirillaceae</taxon>
        <taxon>Marinomonas</taxon>
    </lineage>
</organism>
<accession>X7E2D9</accession>
<comment type="caution">
    <text evidence="2">The sequence shown here is derived from an EMBL/GenBank/DDBJ whole genome shotgun (WGS) entry which is preliminary data.</text>
</comment>
<sequence>MNRLLGFFILTLASFTASASTLPVQWKVNNQVIPPQCFTRIWQSSDNYEAFEDQFNIKTTKDFESNPGKYFGKEISSLEPIDPGWGELHKELSLAVNLKDCFARNLKTTLYSNQVKSKEFYSADQNVELNYKYTIIDKLSQKQCKALSPNMPGTCVNAYVLILEDYTVDYNVSRTFGPFTDYVVYAEYVLKNKEHYIIPLKNLSKQVNPSKFSETFSKK</sequence>
<keyword evidence="1" id="KW-0732">Signal</keyword>